<evidence type="ECO:0000313" key="1">
    <source>
        <dbReference type="EMBL" id="OHA13832.1"/>
    </source>
</evidence>
<dbReference type="Proteomes" id="UP000177171">
    <property type="component" value="Unassembled WGS sequence"/>
</dbReference>
<protein>
    <submittedName>
        <fullName evidence="1">Uncharacterized protein</fullName>
    </submittedName>
</protein>
<dbReference type="AlphaFoldDB" id="A0A1G2LSI9"/>
<comment type="caution">
    <text evidence="1">The sequence shown here is derived from an EMBL/GenBank/DDBJ whole genome shotgun (WGS) entry which is preliminary data.</text>
</comment>
<proteinExistence type="predicted"/>
<gene>
    <name evidence="1" type="ORF">A3G49_04455</name>
</gene>
<reference evidence="1 2" key="1">
    <citation type="journal article" date="2016" name="Nat. Commun.">
        <title>Thousands of microbial genomes shed light on interconnected biogeochemical processes in an aquifer system.</title>
        <authorList>
            <person name="Anantharaman K."/>
            <person name="Brown C.T."/>
            <person name="Hug L.A."/>
            <person name="Sharon I."/>
            <person name="Castelle C.J."/>
            <person name="Probst A.J."/>
            <person name="Thomas B.C."/>
            <person name="Singh A."/>
            <person name="Wilkins M.J."/>
            <person name="Karaoz U."/>
            <person name="Brodie E.L."/>
            <person name="Williams K.H."/>
            <person name="Hubbard S.S."/>
            <person name="Banfield J.F."/>
        </authorList>
    </citation>
    <scope>NUCLEOTIDE SEQUENCE [LARGE SCALE GENOMIC DNA]</scope>
</reference>
<accession>A0A1G2LSI9</accession>
<dbReference type="EMBL" id="MHQY01000016">
    <property type="protein sequence ID" value="OHA13832.1"/>
    <property type="molecule type" value="Genomic_DNA"/>
</dbReference>
<name>A0A1G2LSI9_9BACT</name>
<sequence>MEKESHFEKEKKPWAMIEFGVSGHEKEYIVVLENYDEKNYIPSEIEDEIQNALGDDWDVDNRGTRLEIINRKKFGLQDDALVITMVKKILKERGYWFR</sequence>
<organism evidence="1 2">
    <name type="scientific">Candidatus Sungbacteria bacterium RIFCSPLOWO2_12_FULL_41_11</name>
    <dbReference type="NCBI Taxonomy" id="1802286"/>
    <lineage>
        <taxon>Bacteria</taxon>
        <taxon>Candidatus Sungiibacteriota</taxon>
    </lineage>
</organism>
<evidence type="ECO:0000313" key="2">
    <source>
        <dbReference type="Proteomes" id="UP000177171"/>
    </source>
</evidence>